<comment type="caution">
    <text evidence="1">The sequence shown here is derived from an EMBL/GenBank/DDBJ whole genome shotgun (WGS) entry which is preliminary data.</text>
</comment>
<protein>
    <recommendedName>
        <fullName evidence="2">Glycosyltransferase 2-like domain-containing protein</fullName>
    </recommendedName>
</protein>
<feature type="non-terminal residue" evidence="1">
    <location>
        <position position="132"/>
    </location>
</feature>
<gene>
    <name evidence="1" type="ORF">S01H4_49885</name>
</gene>
<reference evidence="1" key="1">
    <citation type="journal article" date="2014" name="Front. Microbiol.">
        <title>High frequency of phylogenetically diverse reductive dehalogenase-homologous genes in deep subseafloor sedimentary metagenomes.</title>
        <authorList>
            <person name="Kawai M."/>
            <person name="Futagami T."/>
            <person name="Toyoda A."/>
            <person name="Takaki Y."/>
            <person name="Nishi S."/>
            <person name="Hori S."/>
            <person name="Arai W."/>
            <person name="Tsubouchi T."/>
            <person name="Morono Y."/>
            <person name="Uchiyama I."/>
            <person name="Ito T."/>
            <person name="Fujiyama A."/>
            <person name="Inagaki F."/>
            <person name="Takami H."/>
        </authorList>
    </citation>
    <scope>NUCLEOTIDE SEQUENCE</scope>
    <source>
        <strain evidence="1">Expedition CK06-06</strain>
    </source>
</reference>
<proteinExistence type="predicted"/>
<evidence type="ECO:0008006" key="2">
    <source>
        <dbReference type="Google" id="ProtNLM"/>
    </source>
</evidence>
<accession>X1C4L9</accession>
<dbReference type="Gene3D" id="3.90.550.40">
    <property type="match status" value="1"/>
</dbReference>
<dbReference type="AlphaFoldDB" id="X1C4L9"/>
<dbReference type="EMBL" id="BART01028262">
    <property type="protein sequence ID" value="GAH02981.1"/>
    <property type="molecule type" value="Genomic_DNA"/>
</dbReference>
<name>X1C4L9_9ZZZZ</name>
<evidence type="ECO:0000313" key="1">
    <source>
        <dbReference type="EMBL" id="GAH02981.1"/>
    </source>
</evidence>
<sequence>MKKTKVFIAIPTGGNIHVDLVFFLLNTDKDYDVKVDYVIGNFIAHNRNHLVDRFMQSKYEWLLFIDSDTMPPFDVLDMTKNGKDICSGVYFQWQEQKLIPLTYKKNKNDFHKKYIVFNETSKEDLVEVDGVG</sequence>
<organism evidence="1">
    <name type="scientific">marine sediment metagenome</name>
    <dbReference type="NCBI Taxonomy" id="412755"/>
    <lineage>
        <taxon>unclassified sequences</taxon>
        <taxon>metagenomes</taxon>
        <taxon>ecological metagenomes</taxon>
    </lineage>
</organism>